<name>A0A285X4F4_9FLAO</name>
<organism evidence="3 4">
    <name type="scientific">Salinimicrobium sediminis</name>
    <dbReference type="NCBI Taxonomy" id="1343891"/>
    <lineage>
        <taxon>Bacteria</taxon>
        <taxon>Pseudomonadati</taxon>
        <taxon>Bacteroidota</taxon>
        <taxon>Flavobacteriia</taxon>
        <taxon>Flavobacteriales</taxon>
        <taxon>Flavobacteriaceae</taxon>
        <taxon>Salinimicrobium</taxon>
    </lineage>
</organism>
<sequence length="283" mass="32103">MITLKIKTMKPLFMIFFVCGSFAFAQDQKVPEIKLTGFSHPESVIYDAGTEYFYVSNMADKTEGDGFISRISRKWKEQDHTWVTGLDDPKGMVIKKNKLYVTDVTQLVEIDLQSGEVLKRIPVEGSQSLNDPALDENGVLYFSDLAAGSIYKMNEAGEIKEWLKSSELERPNGLFLTPEYILVAAWGQEQNGNFLKIDRKTREVTPISKNGIGNLDGIQPKADGEYFISDWASGKIYTIDMKGNLSEEFTSEKSSGDILFQQDENKLYLPMNLQNEIWIYNLN</sequence>
<feature type="signal peptide" evidence="1">
    <location>
        <begin position="1"/>
        <end position="25"/>
    </location>
</feature>
<dbReference type="Gene3D" id="2.120.10.30">
    <property type="entry name" value="TolB, C-terminal domain"/>
    <property type="match status" value="1"/>
</dbReference>
<evidence type="ECO:0000313" key="4">
    <source>
        <dbReference type="Proteomes" id="UP000219193"/>
    </source>
</evidence>
<dbReference type="EMBL" id="OCMF01000002">
    <property type="protein sequence ID" value="SOC80230.1"/>
    <property type="molecule type" value="Genomic_DNA"/>
</dbReference>
<dbReference type="InterPro" id="IPR011042">
    <property type="entry name" value="6-blade_b-propeller_TolB-like"/>
</dbReference>
<evidence type="ECO:0000256" key="1">
    <source>
        <dbReference type="SAM" id="SignalP"/>
    </source>
</evidence>
<proteinExistence type="predicted"/>
<reference evidence="4" key="1">
    <citation type="submission" date="2017-09" db="EMBL/GenBank/DDBJ databases">
        <authorList>
            <person name="Varghese N."/>
            <person name="Submissions S."/>
        </authorList>
    </citation>
    <scope>NUCLEOTIDE SEQUENCE [LARGE SCALE GENOMIC DNA]</scope>
    <source>
        <strain evidence="4">CGMCC 1.12641</strain>
    </source>
</reference>
<dbReference type="Proteomes" id="UP000219193">
    <property type="component" value="Unassembled WGS sequence"/>
</dbReference>
<feature type="domain" description="SMP-30/Gluconolactonase/LRE-like region" evidence="2">
    <location>
        <begin position="41"/>
        <end position="268"/>
    </location>
</feature>
<protein>
    <submittedName>
        <fullName evidence="3">SMP-30/Gluconolaconase/LRE-like region-containing protein</fullName>
    </submittedName>
</protein>
<dbReference type="Pfam" id="PF08450">
    <property type="entry name" value="SGL"/>
    <property type="match status" value="1"/>
</dbReference>
<gene>
    <name evidence="3" type="ORF">SAMN06296241_1776</name>
</gene>
<accession>A0A285X4F4</accession>
<evidence type="ECO:0000259" key="2">
    <source>
        <dbReference type="Pfam" id="PF08450"/>
    </source>
</evidence>
<dbReference type="InterPro" id="IPR013658">
    <property type="entry name" value="SGL"/>
</dbReference>
<keyword evidence="4" id="KW-1185">Reference proteome</keyword>
<dbReference type="SUPFAM" id="SSF101898">
    <property type="entry name" value="NHL repeat"/>
    <property type="match status" value="1"/>
</dbReference>
<dbReference type="AlphaFoldDB" id="A0A285X4F4"/>
<evidence type="ECO:0000313" key="3">
    <source>
        <dbReference type="EMBL" id="SOC80230.1"/>
    </source>
</evidence>
<keyword evidence="1" id="KW-0732">Signal</keyword>
<feature type="chain" id="PRO_5013352512" evidence="1">
    <location>
        <begin position="26"/>
        <end position="283"/>
    </location>
</feature>